<sequence>ASIAAGLSLLGVKTTYRDRIIALEQSRVQASETSA</sequence>
<protein>
    <submittedName>
        <fullName evidence="1">Uncharacterized protein</fullName>
    </submittedName>
</protein>
<evidence type="ECO:0000313" key="1">
    <source>
        <dbReference type="EMBL" id="SUZ72610.1"/>
    </source>
</evidence>
<proteinExistence type="predicted"/>
<dbReference type="AlphaFoldDB" id="A0A381Q0F4"/>
<gene>
    <name evidence="1" type="ORF">METZ01_LOCUS25464</name>
</gene>
<feature type="non-terminal residue" evidence="1">
    <location>
        <position position="1"/>
    </location>
</feature>
<organism evidence="1">
    <name type="scientific">marine metagenome</name>
    <dbReference type="NCBI Taxonomy" id="408172"/>
    <lineage>
        <taxon>unclassified sequences</taxon>
        <taxon>metagenomes</taxon>
        <taxon>ecological metagenomes</taxon>
    </lineage>
</organism>
<accession>A0A381Q0F4</accession>
<dbReference type="EMBL" id="UINC01001151">
    <property type="protein sequence ID" value="SUZ72610.1"/>
    <property type="molecule type" value="Genomic_DNA"/>
</dbReference>
<reference evidence="1" key="1">
    <citation type="submission" date="2018-05" db="EMBL/GenBank/DDBJ databases">
        <authorList>
            <person name="Lanie J.A."/>
            <person name="Ng W.-L."/>
            <person name="Kazmierczak K.M."/>
            <person name="Andrzejewski T.M."/>
            <person name="Davidsen T.M."/>
            <person name="Wayne K.J."/>
            <person name="Tettelin H."/>
            <person name="Glass J.I."/>
            <person name="Rusch D."/>
            <person name="Podicherti R."/>
            <person name="Tsui H.-C.T."/>
            <person name="Winkler M.E."/>
        </authorList>
    </citation>
    <scope>NUCLEOTIDE SEQUENCE</scope>
</reference>
<name>A0A381Q0F4_9ZZZZ</name>